<reference evidence="2" key="2">
    <citation type="submission" date="2025-09" db="UniProtKB">
        <authorList>
            <consortium name="Ensembl"/>
        </authorList>
    </citation>
    <scope>IDENTIFICATION</scope>
</reference>
<proteinExistence type="predicted"/>
<dbReference type="PANTHER" id="PTHR36981:SF1">
    <property type="entry name" value="P2X PURINORECEPTOR 7 INTRACELLULAR DOMAIN-CONTAINING PROTEIN"/>
    <property type="match status" value="1"/>
</dbReference>
<accession>A0A672NCG4</accession>
<dbReference type="Pfam" id="PF20478">
    <property type="entry name" value="P2RX7_C"/>
    <property type="match status" value="1"/>
</dbReference>
<evidence type="ECO:0000259" key="1">
    <source>
        <dbReference type="Pfam" id="PF20478"/>
    </source>
</evidence>
<dbReference type="Ensembl" id="ENSSGRT00000050554.1">
    <property type="protein sequence ID" value="ENSSGRP00000047265.1"/>
    <property type="gene ID" value="ENSSGRG00000025274.1"/>
</dbReference>
<evidence type="ECO:0000313" key="3">
    <source>
        <dbReference type="Proteomes" id="UP000472262"/>
    </source>
</evidence>
<protein>
    <recommendedName>
        <fullName evidence="1">P2X purinoreceptor 7 intracellular domain-containing protein</fullName>
    </recommendedName>
</protein>
<dbReference type="OMA" id="SSEEETX"/>
<keyword evidence="3" id="KW-1185">Reference proteome</keyword>
<dbReference type="InterPro" id="IPR046815">
    <property type="entry name" value="P2RX7_C"/>
</dbReference>
<feature type="domain" description="P2X purinoreceptor 7 intracellular" evidence="1">
    <location>
        <begin position="21"/>
        <end position="131"/>
    </location>
</feature>
<dbReference type="PANTHER" id="PTHR36981">
    <property type="entry name" value="ZGC:195170"/>
    <property type="match status" value="1"/>
</dbReference>
<sequence>MLQKMSSVQPFQFEPEHEISEDENIEDVQYQINQNEDDRKVYEVRVGQNGWCLCGYCLPMLTGKESVCCKELQFFAVAVPDIPCITAHTSFEAVCLNRDVLWAALVSLHDRESADLSYRYASYRQFTWWMHVIRIRNIYSEPDGIYAGFEDVDIDYTEIDQAWRDW</sequence>
<dbReference type="AlphaFoldDB" id="A0A672NCG4"/>
<reference evidence="2" key="1">
    <citation type="submission" date="2025-08" db="UniProtKB">
        <authorList>
            <consortium name="Ensembl"/>
        </authorList>
    </citation>
    <scope>IDENTIFICATION</scope>
</reference>
<dbReference type="InParanoid" id="A0A672NCG4"/>
<name>A0A672NCG4_SINGR</name>
<organism evidence="2 3">
    <name type="scientific">Sinocyclocheilus grahami</name>
    <name type="common">Dianchi golden-line fish</name>
    <name type="synonym">Barbus grahami</name>
    <dbReference type="NCBI Taxonomy" id="75366"/>
    <lineage>
        <taxon>Eukaryota</taxon>
        <taxon>Metazoa</taxon>
        <taxon>Chordata</taxon>
        <taxon>Craniata</taxon>
        <taxon>Vertebrata</taxon>
        <taxon>Euteleostomi</taxon>
        <taxon>Actinopterygii</taxon>
        <taxon>Neopterygii</taxon>
        <taxon>Teleostei</taxon>
        <taxon>Ostariophysi</taxon>
        <taxon>Cypriniformes</taxon>
        <taxon>Cyprinidae</taxon>
        <taxon>Cyprininae</taxon>
        <taxon>Sinocyclocheilus</taxon>
    </lineage>
</organism>
<evidence type="ECO:0000313" key="2">
    <source>
        <dbReference type="Ensembl" id="ENSSGRP00000047265.1"/>
    </source>
</evidence>
<dbReference type="Proteomes" id="UP000472262">
    <property type="component" value="Unassembled WGS sequence"/>
</dbReference>